<dbReference type="InterPro" id="IPR000787">
    <property type="entry name" value="Peptidase_M29"/>
</dbReference>
<dbReference type="GO" id="GO:0008237">
    <property type="term" value="F:metallopeptidase activity"/>
    <property type="evidence" value="ECO:0007669"/>
    <property type="project" value="UniProtKB-KW"/>
</dbReference>
<evidence type="ECO:0000256" key="8">
    <source>
        <dbReference type="ARBA" id="ARBA00022801"/>
    </source>
</evidence>
<dbReference type="Pfam" id="PF02073">
    <property type="entry name" value="Peptidase_M29"/>
    <property type="match status" value="1"/>
</dbReference>
<dbReference type="PRINTS" id="PR00919">
    <property type="entry name" value="THERMOPTASE"/>
</dbReference>
<dbReference type="GO" id="GO:0006508">
    <property type="term" value="P:proteolysis"/>
    <property type="evidence" value="ECO:0007669"/>
    <property type="project" value="UniProtKB-KW"/>
</dbReference>
<dbReference type="Gene3D" id="3.40.1830.10">
    <property type="entry name" value="Thermophilic metalloprotease (M29)"/>
    <property type="match status" value="1"/>
</dbReference>
<evidence type="ECO:0000256" key="3">
    <source>
        <dbReference type="ARBA" id="ARBA00001947"/>
    </source>
</evidence>
<reference evidence="10 11" key="1">
    <citation type="submission" date="2019-03" db="EMBL/GenBank/DDBJ databases">
        <authorList>
            <person name="Kim M.K.M."/>
        </authorList>
    </citation>
    <scope>NUCLEOTIDE SEQUENCE [LARGE SCALE GENOMIC DNA]</scope>
    <source>
        <strain evidence="10 11">18JY21-1</strain>
    </source>
</reference>
<dbReference type="Proteomes" id="UP000295418">
    <property type="component" value="Unassembled WGS sequence"/>
</dbReference>
<evidence type="ECO:0000256" key="9">
    <source>
        <dbReference type="ARBA" id="ARBA00023049"/>
    </source>
</evidence>
<keyword evidence="11" id="KW-1185">Reference proteome</keyword>
<evidence type="ECO:0000256" key="2">
    <source>
        <dbReference type="ARBA" id="ARBA00001946"/>
    </source>
</evidence>
<keyword evidence="6" id="KW-0645">Protease</keyword>
<dbReference type="InterPro" id="IPR035097">
    <property type="entry name" value="M29_N-terminal"/>
</dbReference>
<dbReference type="PANTHER" id="PTHR34448">
    <property type="entry name" value="AMINOPEPTIDASE"/>
    <property type="match status" value="1"/>
</dbReference>
<comment type="cofactor">
    <cofactor evidence="1">
        <name>Co(2+)</name>
        <dbReference type="ChEBI" id="CHEBI:48828"/>
    </cofactor>
</comment>
<name>A0A4R4EHX3_9BACL</name>
<evidence type="ECO:0000256" key="6">
    <source>
        <dbReference type="ARBA" id="ARBA00022670"/>
    </source>
</evidence>
<accession>A0A4R4EHX3</accession>
<proteinExistence type="inferred from homology"/>
<dbReference type="GO" id="GO:0004177">
    <property type="term" value="F:aminopeptidase activity"/>
    <property type="evidence" value="ECO:0007669"/>
    <property type="project" value="UniProtKB-KW"/>
</dbReference>
<dbReference type="SUPFAM" id="SSF144052">
    <property type="entry name" value="Thermophilic metalloprotease-like"/>
    <property type="match status" value="1"/>
</dbReference>
<keyword evidence="8" id="KW-0378">Hydrolase</keyword>
<dbReference type="AlphaFoldDB" id="A0A4R4EHX3"/>
<evidence type="ECO:0000313" key="11">
    <source>
        <dbReference type="Proteomes" id="UP000295418"/>
    </source>
</evidence>
<dbReference type="GO" id="GO:0046872">
    <property type="term" value="F:metal ion binding"/>
    <property type="evidence" value="ECO:0007669"/>
    <property type="project" value="UniProtKB-KW"/>
</dbReference>
<evidence type="ECO:0000256" key="4">
    <source>
        <dbReference type="ARBA" id="ARBA00008236"/>
    </source>
</evidence>
<keyword evidence="5 10" id="KW-0031">Aminopeptidase</keyword>
<dbReference type="InterPro" id="IPR052170">
    <property type="entry name" value="M29_Exopeptidase"/>
</dbReference>
<dbReference type="PANTHER" id="PTHR34448:SF3">
    <property type="entry name" value="AMINOPEPTIDASE AMPS"/>
    <property type="match status" value="1"/>
</dbReference>
<dbReference type="EMBL" id="SKFG01000004">
    <property type="protein sequence ID" value="TCZ78800.1"/>
    <property type="molecule type" value="Genomic_DNA"/>
</dbReference>
<keyword evidence="7" id="KW-0479">Metal-binding</keyword>
<comment type="caution">
    <text evidence="10">The sequence shown here is derived from an EMBL/GenBank/DDBJ whole genome shotgun (WGS) entry which is preliminary data.</text>
</comment>
<comment type="cofactor">
    <cofactor evidence="3">
        <name>Zn(2+)</name>
        <dbReference type="ChEBI" id="CHEBI:29105"/>
    </cofactor>
</comment>
<protein>
    <submittedName>
        <fullName evidence="10">Aminopeptidase</fullName>
    </submittedName>
</protein>
<dbReference type="OrthoDB" id="9803993at2"/>
<sequence length="411" mass="45553">MSLFEEQLDKYAALAVHTGVNIQPGQTLVIFTPIVAADFVRKITKKAYEAGARNVIVEWNDDEITHAKYSHAPEEVFSEYPAWMAQIRNDLVKEGAAFLNVLAPNPDLLSDIDPKRIATANKTAAQALEVYRSYAMTDKVCWSIVAVPSEAWAAKIFPEEQDSAVAIQKLWDVIFSIVRVDQADPVQAWKEHNEKLQNMSAYLNEKQYAELVYESTGTNLTVGLPENHIWAGGGATSQSGTRFSPNMPTEEVFTMPHKDRVNGVVSSTKPLNYGGTVIDRFTLTFKDGKVVDFTAEQGYETLKHLIETDEGSSRLGEVALVPYESPISLSNLIFYNTLFDENASCHFALGRAYPTNIQGGVEMSEEELAKNGVNSSLTHVDYMIGSAETNIDGITKDGKREPIFRNGNWAI</sequence>
<organism evidence="10 11">
    <name type="scientific">Paenibacillus albiflavus</name>
    <dbReference type="NCBI Taxonomy" id="2545760"/>
    <lineage>
        <taxon>Bacteria</taxon>
        <taxon>Bacillati</taxon>
        <taxon>Bacillota</taxon>
        <taxon>Bacilli</taxon>
        <taxon>Bacillales</taxon>
        <taxon>Paenibacillaceae</taxon>
        <taxon>Paenibacillus</taxon>
    </lineage>
</organism>
<evidence type="ECO:0000256" key="1">
    <source>
        <dbReference type="ARBA" id="ARBA00001941"/>
    </source>
</evidence>
<gene>
    <name evidence="10" type="ORF">E0485_06910</name>
</gene>
<comment type="cofactor">
    <cofactor evidence="2">
        <name>Mg(2+)</name>
        <dbReference type="ChEBI" id="CHEBI:18420"/>
    </cofactor>
</comment>
<comment type="similarity">
    <text evidence="4">Belongs to the peptidase M29 family.</text>
</comment>
<keyword evidence="9" id="KW-0482">Metalloprotease</keyword>
<evidence type="ECO:0000313" key="10">
    <source>
        <dbReference type="EMBL" id="TCZ78800.1"/>
    </source>
</evidence>
<evidence type="ECO:0000256" key="5">
    <source>
        <dbReference type="ARBA" id="ARBA00022438"/>
    </source>
</evidence>
<dbReference type="RefSeq" id="WP_132417250.1">
    <property type="nucleotide sequence ID" value="NZ_SKFG01000004.1"/>
</dbReference>
<evidence type="ECO:0000256" key="7">
    <source>
        <dbReference type="ARBA" id="ARBA00022723"/>
    </source>
</evidence>